<dbReference type="Proteomes" id="UP000576152">
    <property type="component" value="Unassembled WGS sequence"/>
</dbReference>
<organism evidence="1 2">
    <name type="scientific">Limimaricola variabilis</name>
    <dbReference type="NCBI Taxonomy" id="1492771"/>
    <lineage>
        <taxon>Bacteria</taxon>
        <taxon>Pseudomonadati</taxon>
        <taxon>Pseudomonadota</taxon>
        <taxon>Alphaproteobacteria</taxon>
        <taxon>Rhodobacterales</taxon>
        <taxon>Paracoccaceae</taxon>
        <taxon>Limimaricola</taxon>
    </lineage>
</organism>
<comment type="caution">
    <text evidence="1">The sequence shown here is derived from an EMBL/GenBank/DDBJ whole genome shotgun (WGS) entry which is preliminary data.</text>
</comment>
<accession>A0ABR6HTI6</accession>
<reference evidence="1 2" key="1">
    <citation type="submission" date="2020-08" db="EMBL/GenBank/DDBJ databases">
        <title>Genomic Encyclopedia of Type Strains, Phase III (KMG-III): the genomes of soil and plant-associated and newly described type strains.</title>
        <authorList>
            <person name="Whitman W."/>
        </authorList>
    </citation>
    <scope>NUCLEOTIDE SEQUENCE [LARGE SCALE GENOMIC DNA]</scope>
    <source>
        <strain evidence="1 2">CECT 8572</strain>
    </source>
</reference>
<evidence type="ECO:0000313" key="1">
    <source>
        <dbReference type="EMBL" id="MBB3713835.1"/>
    </source>
</evidence>
<dbReference type="RefSeq" id="WP_183475301.1">
    <property type="nucleotide sequence ID" value="NZ_JACIBX010000022.1"/>
</dbReference>
<protein>
    <submittedName>
        <fullName evidence="1">Uncharacterized protein</fullName>
    </submittedName>
</protein>
<sequence length="75" mass="8615">MPMRHLATYECADDLGKRHDVQLWQDFNTGSSPAGEIAELAGRQELRLVDGRPVGYIDERTFQVLEDDKILRRVD</sequence>
<dbReference type="EMBL" id="JACIBX010000022">
    <property type="protein sequence ID" value="MBB3713835.1"/>
    <property type="molecule type" value="Genomic_DNA"/>
</dbReference>
<gene>
    <name evidence="1" type="ORF">FHS00_003442</name>
</gene>
<name>A0ABR6HTI6_9RHOB</name>
<evidence type="ECO:0000313" key="2">
    <source>
        <dbReference type="Proteomes" id="UP000576152"/>
    </source>
</evidence>
<keyword evidence="2" id="KW-1185">Reference proteome</keyword>
<proteinExistence type="predicted"/>